<reference evidence="6 7" key="1">
    <citation type="submission" date="2020-07" db="EMBL/GenBank/DDBJ databases">
        <title>Mycobacterium kansasii (former subtype) with zoonotic potential isolated from diseased indoor pet cat, Japan.</title>
        <authorList>
            <person name="Fukano H."/>
            <person name="Terazono T."/>
            <person name="Hoshino Y."/>
        </authorList>
    </citation>
    <scope>NUCLEOTIDE SEQUENCE [LARGE SCALE GENOMIC DNA]</scope>
    <source>
        <strain evidence="6 7">Kuro-I</strain>
    </source>
</reference>
<dbReference type="GO" id="GO:0031956">
    <property type="term" value="F:medium-chain fatty acid-CoA ligase activity"/>
    <property type="evidence" value="ECO:0007669"/>
    <property type="project" value="TreeGrafter"/>
</dbReference>
<dbReference type="InterPro" id="IPR042099">
    <property type="entry name" value="ANL_N_sf"/>
</dbReference>
<evidence type="ECO:0000259" key="5">
    <source>
        <dbReference type="Pfam" id="PF13193"/>
    </source>
</evidence>
<keyword evidence="7" id="KW-1185">Reference proteome</keyword>
<evidence type="ECO:0000256" key="2">
    <source>
        <dbReference type="ARBA" id="ARBA00022598"/>
    </source>
</evidence>
<dbReference type="InterPro" id="IPR020845">
    <property type="entry name" value="AMP-binding_CS"/>
</dbReference>
<evidence type="ECO:0000256" key="1">
    <source>
        <dbReference type="ARBA" id="ARBA00006432"/>
    </source>
</evidence>
<dbReference type="SUPFAM" id="SSF56801">
    <property type="entry name" value="Acetyl-CoA synthetase-like"/>
    <property type="match status" value="1"/>
</dbReference>
<dbReference type="Gene3D" id="3.40.50.12780">
    <property type="entry name" value="N-terminal domain of ligase-like"/>
    <property type="match status" value="1"/>
</dbReference>
<proteinExistence type="inferred from homology"/>
<evidence type="ECO:0000313" key="7">
    <source>
        <dbReference type="Proteomes" id="UP000516380"/>
    </source>
</evidence>
<organism evidence="6 7">
    <name type="scientific">Mycobacterium kansasii</name>
    <dbReference type="NCBI Taxonomy" id="1768"/>
    <lineage>
        <taxon>Bacteria</taxon>
        <taxon>Bacillati</taxon>
        <taxon>Actinomycetota</taxon>
        <taxon>Actinomycetes</taxon>
        <taxon>Mycobacteriales</taxon>
        <taxon>Mycobacteriaceae</taxon>
        <taxon>Mycobacterium</taxon>
    </lineage>
</organism>
<feature type="compositionally biased region" description="Basic residues" evidence="3">
    <location>
        <begin position="513"/>
        <end position="522"/>
    </location>
</feature>
<gene>
    <name evidence="6" type="ORF">NIIDMKKI_42600</name>
</gene>
<keyword evidence="2" id="KW-0436">Ligase</keyword>
<accession>A0A7G1IF50</accession>
<dbReference type="InterPro" id="IPR025110">
    <property type="entry name" value="AMP-bd_C"/>
</dbReference>
<feature type="domain" description="AMP-dependent synthetase/ligase" evidence="4">
    <location>
        <begin position="2"/>
        <end position="308"/>
    </location>
</feature>
<feature type="region of interest" description="Disordered" evidence="3">
    <location>
        <begin position="503"/>
        <end position="584"/>
    </location>
</feature>
<evidence type="ECO:0000256" key="3">
    <source>
        <dbReference type="SAM" id="MobiDB-lite"/>
    </source>
</evidence>
<dbReference type="InterPro" id="IPR000873">
    <property type="entry name" value="AMP-dep_synth/lig_dom"/>
</dbReference>
<feature type="domain" description="AMP-binding enzyme C-terminal" evidence="5">
    <location>
        <begin position="356"/>
        <end position="393"/>
    </location>
</feature>
<dbReference type="Gene3D" id="3.30.300.30">
    <property type="match status" value="1"/>
</dbReference>
<protein>
    <recommendedName>
        <fullName evidence="8">AMP-binding enzyme family protein</fullName>
    </recommendedName>
</protein>
<dbReference type="InterPro" id="IPR045851">
    <property type="entry name" value="AMP-bd_C_sf"/>
</dbReference>
<dbReference type="AlphaFoldDB" id="A0A7G1IF50"/>
<dbReference type="PANTHER" id="PTHR43201:SF5">
    <property type="entry name" value="MEDIUM-CHAIN ACYL-COA LIGASE ACSF2, MITOCHONDRIAL"/>
    <property type="match status" value="1"/>
</dbReference>
<dbReference type="Pfam" id="PF00501">
    <property type="entry name" value="AMP-binding"/>
    <property type="match status" value="1"/>
</dbReference>
<dbReference type="Proteomes" id="UP000516380">
    <property type="component" value="Chromosome"/>
</dbReference>
<dbReference type="PROSITE" id="PS00455">
    <property type="entry name" value="AMP_BINDING"/>
    <property type="match status" value="1"/>
</dbReference>
<evidence type="ECO:0000313" key="6">
    <source>
        <dbReference type="EMBL" id="BCI89054.1"/>
    </source>
</evidence>
<comment type="similarity">
    <text evidence="1">Belongs to the ATP-dependent AMP-binding enzyme family.</text>
</comment>
<evidence type="ECO:0000259" key="4">
    <source>
        <dbReference type="Pfam" id="PF00501"/>
    </source>
</evidence>
<sequence length="584" mass="62611">MCRNHRGFVEALIATNRIGAHTLLLNTSFAGPALADVVSRENVDTVIYDEEFTATVDRAFADKPEATRIVAWTDNQHELTVEKLIAAHSGKQPRRPGTKGKLILLTSGTTGTPKGATHSGGSGGVRTLKAVLDRTPWRAEEPIVIVAPMFHAWGFSQLVLAASLACTIITRRKFDAEATLDLVDRHQATGLAVVPVMFDRIMELPAEVRRRYSGRSLRFAAASGSRMRPDVVIAFMNQFGDVIYNNYNATEAGMIATATPADLRAAPDTAGKPAEGTEIRILDPEFNELPVGEVGSIYVRNESQFDGYTSGTTKDFHAGFMSSGDVGYLDQNGRLFVVGRDDEMIVSGGENVYPIEVEKTLAAHPEVAEAAVIGVDDEQYGQRLAAFVVLAPDAHLDRGAAPRPSNSMCATTWPTTRCRVKSRFSTSCRAAAPAKSCAPNCSPRCAARERGATAEAGAPSPAADPRSRRTGQRRQRITADHPPPLRLGPGVLVRLAGIGGAGNVSERLGARRGTPRPPRRFRRAEGKDGVGVDRCGVGHLGGDPLSRHHDSGPGAGSGAERRARTRLRRRTRRAADRADAPGPA</sequence>
<name>A0A7G1IF50_MYCKA</name>
<dbReference type="GO" id="GO:0006631">
    <property type="term" value="P:fatty acid metabolic process"/>
    <property type="evidence" value="ECO:0007669"/>
    <property type="project" value="TreeGrafter"/>
</dbReference>
<feature type="region of interest" description="Disordered" evidence="3">
    <location>
        <begin position="452"/>
        <end position="490"/>
    </location>
</feature>
<dbReference type="Pfam" id="PF13193">
    <property type="entry name" value="AMP-binding_C"/>
    <property type="match status" value="1"/>
</dbReference>
<dbReference type="CDD" id="cd04433">
    <property type="entry name" value="AFD_class_I"/>
    <property type="match status" value="1"/>
</dbReference>
<dbReference type="PANTHER" id="PTHR43201">
    <property type="entry name" value="ACYL-COA SYNTHETASE"/>
    <property type="match status" value="1"/>
</dbReference>
<feature type="compositionally biased region" description="Low complexity" evidence="3">
    <location>
        <begin position="453"/>
        <end position="464"/>
    </location>
</feature>
<evidence type="ECO:0008006" key="8">
    <source>
        <dbReference type="Google" id="ProtNLM"/>
    </source>
</evidence>
<feature type="compositionally biased region" description="Basic and acidic residues" evidence="3">
    <location>
        <begin position="573"/>
        <end position="584"/>
    </location>
</feature>
<dbReference type="EMBL" id="AP023343">
    <property type="protein sequence ID" value="BCI89054.1"/>
    <property type="molecule type" value="Genomic_DNA"/>
</dbReference>
<feature type="compositionally biased region" description="Basic residues" evidence="3">
    <location>
        <begin position="563"/>
        <end position="572"/>
    </location>
</feature>